<organism evidence="1">
    <name type="scientific">Pseudo-nitzschia australis</name>
    <dbReference type="NCBI Taxonomy" id="44445"/>
    <lineage>
        <taxon>Eukaryota</taxon>
        <taxon>Sar</taxon>
        <taxon>Stramenopiles</taxon>
        <taxon>Ochrophyta</taxon>
        <taxon>Bacillariophyta</taxon>
        <taxon>Bacillariophyceae</taxon>
        <taxon>Bacillariophycidae</taxon>
        <taxon>Bacillariales</taxon>
        <taxon>Bacillariaceae</taxon>
        <taxon>Pseudo-nitzschia</taxon>
    </lineage>
</organism>
<proteinExistence type="predicted"/>
<reference evidence="1" key="1">
    <citation type="submission" date="2021-01" db="EMBL/GenBank/DDBJ databases">
        <authorList>
            <person name="Corre E."/>
            <person name="Pelletier E."/>
            <person name="Niang G."/>
            <person name="Scheremetjew M."/>
            <person name="Finn R."/>
            <person name="Kale V."/>
            <person name="Holt S."/>
            <person name="Cochrane G."/>
            <person name="Meng A."/>
            <person name="Brown T."/>
            <person name="Cohen L."/>
        </authorList>
    </citation>
    <scope>NUCLEOTIDE SEQUENCE</scope>
    <source>
        <strain evidence="1">10249 10 AB</strain>
    </source>
</reference>
<gene>
    <name evidence="1" type="ORF">PAUS00366_LOCUS45</name>
</gene>
<protein>
    <submittedName>
        <fullName evidence="1">Uncharacterized protein</fullName>
    </submittedName>
</protein>
<sequence>MKSFVRTGLLFAISVLFFSIHNGLLVVKSFTQQLGSDSVSRDGNICRLPPSSTTICTAVRRTPLFQQRQQARRWNGNYKHASKKLSDVPKSKKLMLNLTANGVTKTLEKKRMETLQHVLTKAMIWKLFMNDYPNLEIELDIGDPDYLPDVVGTTTAEATENKYNSTEVVFWGESGRMKVHKALDLMRRYPNAHIVHCRWSIDIASFMGPFVEYLETELVEEDTSWWTGIFSFASLPLEVWEFIDEDTGTILIEKSDLTWRELDLSQLDVNRTSSSEFAI</sequence>
<name>A0A7S4EEB7_9STRA</name>
<accession>A0A7S4EEB7</accession>
<dbReference type="AlphaFoldDB" id="A0A7S4EEB7"/>
<dbReference type="EMBL" id="HBIX01000052">
    <property type="protein sequence ID" value="CAE0707325.1"/>
    <property type="molecule type" value="Transcribed_RNA"/>
</dbReference>
<evidence type="ECO:0000313" key="1">
    <source>
        <dbReference type="EMBL" id="CAE0707325.1"/>
    </source>
</evidence>